<keyword evidence="1" id="KW-0812">Transmembrane</keyword>
<feature type="transmembrane region" description="Helical" evidence="1">
    <location>
        <begin position="58"/>
        <end position="81"/>
    </location>
</feature>
<evidence type="ECO:0000259" key="2">
    <source>
        <dbReference type="Pfam" id="PF24649"/>
    </source>
</evidence>
<dbReference type="Pfam" id="PF24649">
    <property type="entry name" value="DUF7642"/>
    <property type="match status" value="1"/>
</dbReference>
<name>A0ABD1GR41_SALDI</name>
<evidence type="ECO:0000313" key="3">
    <source>
        <dbReference type="EMBL" id="KAL1546434.1"/>
    </source>
</evidence>
<evidence type="ECO:0000256" key="1">
    <source>
        <dbReference type="SAM" id="Phobius"/>
    </source>
</evidence>
<proteinExistence type="predicted"/>
<accession>A0ABD1GR41</accession>
<organism evidence="3 4">
    <name type="scientific">Salvia divinorum</name>
    <name type="common">Maria pastora</name>
    <name type="synonym">Diviner's sage</name>
    <dbReference type="NCBI Taxonomy" id="28513"/>
    <lineage>
        <taxon>Eukaryota</taxon>
        <taxon>Viridiplantae</taxon>
        <taxon>Streptophyta</taxon>
        <taxon>Embryophyta</taxon>
        <taxon>Tracheophyta</taxon>
        <taxon>Spermatophyta</taxon>
        <taxon>Magnoliopsida</taxon>
        <taxon>eudicotyledons</taxon>
        <taxon>Gunneridae</taxon>
        <taxon>Pentapetalae</taxon>
        <taxon>asterids</taxon>
        <taxon>lamiids</taxon>
        <taxon>Lamiales</taxon>
        <taxon>Lamiaceae</taxon>
        <taxon>Nepetoideae</taxon>
        <taxon>Mentheae</taxon>
        <taxon>Salviinae</taxon>
        <taxon>Salvia</taxon>
        <taxon>Salvia subgen. Calosphace</taxon>
    </lineage>
</organism>
<feature type="domain" description="DUF7642" evidence="2">
    <location>
        <begin position="90"/>
        <end position="189"/>
    </location>
</feature>
<dbReference type="EMBL" id="JBEAFC010000008">
    <property type="protein sequence ID" value="KAL1546434.1"/>
    <property type="molecule type" value="Genomic_DNA"/>
</dbReference>
<evidence type="ECO:0000313" key="4">
    <source>
        <dbReference type="Proteomes" id="UP001567538"/>
    </source>
</evidence>
<keyword evidence="1" id="KW-0472">Membrane</keyword>
<dbReference type="AlphaFoldDB" id="A0ABD1GR41"/>
<dbReference type="PANTHER" id="PTHR35410:SF2">
    <property type="entry name" value="OS02G0640200 PROTEIN"/>
    <property type="match status" value="1"/>
</dbReference>
<comment type="caution">
    <text evidence="3">The sequence shown here is derived from an EMBL/GenBank/DDBJ whole genome shotgun (WGS) entry which is preliminary data.</text>
</comment>
<sequence>MLMGHAEGLLKLDSDKNLLHSDSGSELDVDEESDNHPRVLYAASFDELASKHVNYDTIIWLSISLLLVLAWGVGIIMLLYLPYRRYVLQRDIASRKLSVTSEGIVYKLSRPSYIPFLSNRNVEKHVPLPLIIDVILEQGWLQSLYGLHTFRVESIVHGKAAPVDELQVQGLSNPERLRKVIITHASKAIQDTGISWDPNIKVNSSESIFRMESLTLGPVVLRSPLSKSIKIMGSPRRALMEFKGVVPADAMLNKLEEVNKSVKKLEFLIEKKQGSASPSQDDA</sequence>
<gene>
    <name evidence="3" type="ORF">AAHA92_23032</name>
</gene>
<dbReference type="InterPro" id="IPR056059">
    <property type="entry name" value="DUF7642"/>
</dbReference>
<keyword evidence="1" id="KW-1133">Transmembrane helix</keyword>
<dbReference type="PANTHER" id="PTHR35410">
    <property type="entry name" value="EXPRESSED PROTEIN"/>
    <property type="match status" value="1"/>
</dbReference>
<dbReference type="Proteomes" id="UP001567538">
    <property type="component" value="Unassembled WGS sequence"/>
</dbReference>
<keyword evidence="4" id="KW-1185">Reference proteome</keyword>
<reference evidence="3 4" key="1">
    <citation type="submission" date="2024-06" db="EMBL/GenBank/DDBJ databases">
        <title>A chromosome level genome sequence of Diviner's sage (Salvia divinorum).</title>
        <authorList>
            <person name="Ford S.A."/>
            <person name="Ro D.-K."/>
            <person name="Ness R.W."/>
            <person name="Phillips M.A."/>
        </authorList>
    </citation>
    <scope>NUCLEOTIDE SEQUENCE [LARGE SCALE GENOMIC DNA]</scope>
    <source>
        <strain evidence="3">SAF-2024a</strain>
        <tissue evidence="3">Leaf</tissue>
    </source>
</reference>
<protein>
    <recommendedName>
        <fullName evidence="2">DUF7642 domain-containing protein</fullName>
    </recommendedName>
</protein>